<gene>
    <name evidence="3" type="ORF">Fot_17150</name>
</gene>
<feature type="domain" description="LOB" evidence="2">
    <location>
        <begin position="6"/>
        <end position="110"/>
    </location>
</feature>
<evidence type="ECO:0000259" key="2">
    <source>
        <dbReference type="PROSITE" id="PS50891"/>
    </source>
</evidence>
<accession>A0ABD1VEJ2</accession>
<dbReference type="Pfam" id="PF03195">
    <property type="entry name" value="LOB"/>
    <property type="match status" value="1"/>
</dbReference>
<sequence length="195" mass="21401">MKGSGSPCGACKFLRRKCVRGCVFAPYFSHEQGAAHFAAIHKVFGASNVSKLLAHLPGCKSSSPTSFPQGTSSSIHPTLAPKMVTLMRNSTAEPILFHKMLKVGSSPHKIHGLLPKFDTTNSSSSNNIGEMSYYENCTMNDLNPLGNYENSALLEENTSFGSMDSLEMQSNDREWPFQDDGDDLQSVTFRYIQHS</sequence>
<protein>
    <submittedName>
        <fullName evidence="3">LOB domain-containing protein 29-like</fullName>
    </submittedName>
</protein>
<dbReference type="PROSITE" id="PS50891">
    <property type="entry name" value="LOB"/>
    <property type="match status" value="1"/>
</dbReference>
<evidence type="ECO:0000313" key="3">
    <source>
        <dbReference type="EMBL" id="KAL2535759.1"/>
    </source>
</evidence>
<comment type="similarity">
    <text evidence="1">Belongs to the LOB domain-containing protein family.</text>
</comment>
<dbReference type="PANTHER" id="PTHR31529:SF26">
    <property type="entry name" value="LOB DOMAIN-CONTAINING PROTEIN CRL1"/>
    <property type="match status" value="1"/>
</dbReference>
<dbReference type="AlphaFoldDB" id="A0ABD1VEJ2"/>
<evidence type="ECO:0000256" key="1">
    <source>
        <dbReference type="ARBA" id="ARBA00005474"/>
    </source>
</evidence>
<comment type="caution">
    <text evidence="3">The sequence shown here is derived from an EMBL/GenBank/DDBJ whole genome shotgun (WGS) entry which is preliminary data.</text>
</comment>
<keyword evidence="4" id="KW-1185">Reference proteome</keyword>
<name>A0ABD1VEJ2_9LAMI</name>
<dbReference type="InterPro" id="IPR004883">
    <property type="entry name" value="LOB"/>
</dbReference>
<proteinExistence type="inferred from homology"/>
<dbReference type="EMBL" id="JBFOLJ010000005">
    <property type="protein sequence ID" value="KAL2535759.1"/>
    <property type="molecule type" value="Genomic_DNA"/>
</dbReference>
<dbReference type="PANTHER" id="PTHR31529">
    <property type="entry name" value="LOB DOMAIN CONTAINING PROTEIN"/>
    <property type="match status" value="1"/>
</dbReference>
<organism evidence="3 4">
    <name type="scientific">Forsythia ovata</name>
    <dbReference type="NCBI Taxonomy" id="205694"/>
    <lineage>
        <taxon>Eukaryota</taxon>
        <taxon>Viridiplantae</taxon>
        <taxon>Streptophyta</taxon>
        <taxon>Embryophyta</taxon>
        <taxon>Tracheophyta</taxon>
        <taxon>Spermatophyta</taxon>
        <taxon>Magnoliopsida</taxon>
        <taxon>eudicotyledons</taxon>
        <taxon>Gunneridae</taxon>
        <taxon>Pentapetalae</taxon>
        <taxon>asterids</taxon>
        <taxon>lamiids</taxon>
        <taxon>Lamiales</taxon>
        <taxon>Oleaceae</taxon>
        <taxon>Forsythieae</taxon>
        <taxon>Forsythia</taxon>
    </lineage>
</organism>
<dbReference type="Proteomes" id="UP001604277">
    <property type="component" value="Unassembled WGS sequence"/>
</dbReference>
<reference evidence="4" key="1">
    <citation type="submission" date="2024-07" db="EMBL/GenBank/DDBJ databases">
        <title>Two chromosome-level genome assemblies of Korean endemic species Abeliophyllum distichum and Forsythia ovata (Oleaceae).</title>
        <authorList>
            <person name="Jang H."/>
        </authorList>
    </citation>
    <scope>NUCLEOTIDE SEQUENCE [LARGE SCALE GENOMIC DNA]</scope>
</reference>
<evidence type="ECO:0000313" key="4">
    <source>
        <dbReference type="Proteomes" id="UP001604277"/>
    </source>
</evidence>